<dbReference type="InterPro" id="IPR027417">
    <property type="entry name" value="P-loop_NTPase"/>
</dbReference>
<protein>
    <recommendedName>
        <fullName evidence="3">UDP-N-acetylglucosamine kinase</fullName>
    </recommendedName>
</protein>
<keyword evidence="2" id="KW-1185">Reference proteome</keyword>
<sequence>MAGRLGERVVRPGIPRVVQATARLPRRLTYTQLENPLADAIGDHHPAGMDHAEVLLIGGRAGVGKTTVGWEVSARLRAAGAAHAVIDGDFMGQVHPAPEDDPDRSRITERNLTAVWGNFAALGHRRLVYVNTLCVLPEAAGMFRRAMGADARMIRVLLTASDATAGRRLTGRELGSELRDELTASSRKARLLDAEAPADTVRVATDDRSVMDIAREVVAATGWIGGESAVDGRAAVG</sequence>
<accession>A0ABP8TL80</accession>
<evidence type="ECO:0000313" key="2">
    <source>
        <dbReference type="Proteomes" id="UP001500212"/>
    </source>
</evidence>
<dbReference type="Gene3D" id="3.40.50.300">
    <property type="entry name" value="P-loop containing nucleotide triphosphate hydrolases"/>
    <property type="match status" value="1"/>
</dbReference>
<reference evidence="2" key="1">
    <citation type="journal article" date="2019" name="Int. J. Syst. Evol. Microbiol.">
        <title>The Global Catalogue of Microorganisms (GCM) 10K type strain sequencing project: providing services to taxonomists for standard genome sequencing and annotation.</title>
        <authorList>
            <consortium name="The Broad Institute Genomics Platform"/>
            <consortium name="The Broad Institute Genome Sequencing Center for Infectious Disease"/>
            <person name="Wu L."/>
            <person name="Ma J."/>
        </authorList>
    </citation>
    <scope>NUCLEOTIDE SEQUENCE [LARGE SCALE GENOMIC DNA]</scope>
    <source>
        <strain evidence="2">JCM 17938</strain>
    </source>
</reference>
<evidence type="ECO:0000313" key="1">
    <source>
        <dbReference type="EMBL" id="GAA4608005.1"/>
    </source>
</evidence>
<evidence type="ECO:0008006" key="3">
    <source>
        <dbReference type="Google" id="ProtNLM"/>
    </source>
</evidence>
<comment type="caution">
    <text evidence="1">The sequence shown here is derived from an EMBL/GenBank/DDBJ whole genome shotgun (WGS) entry which is preliminary data.</text>
</comment>
<dbReference type="EMBL" id="BAABHJ010000008">
    <property type="protein sequence ID" value="GAA4608005.1"/>
    <property type="molecule type" value="Genomic_DNA"/>
</dbReference>
<dbReference type="Proteomes" id="UP001500212">
    <property type="component" value="Unassembled WGS sequence"/>
</dbReference>
<proteinExistence type="predicted"/>
<organism evidence="1 2">
    <name type="scientific">Actinoallomurus liliacearum</name>
    <dbReference type="NCBI Taxonomy" id="1080073"/>
    <lineage>
        <taxon>Bacteria</taxon>
        <taxon>Bacillati</taxon>
        <taxon>Actinomycetota</taxon>
        <taxon>Actinomycetes</taxon>
        <taxon>Streptosporangiales</taxon>
        <taxon>Thermomonosporaceae</taxon>
        <taxon>Actinoallomurus</taxon>
    </lineage>
</organism>
<gene>
    <name evidence="1" type="ORF">GCM10023195_30940</name>
</gene>
<dbReference type="SUPFAM" id="SSF52540">
    <property type="entry name" value="P-loop containing nucleoside triphosphate hydrolases"/>
    <property type="match status" value="1"/>
</dbReference>
<name>A0ABP8TL80_9ACTN</name>